<dbReference type="PANTHER" id="PTHR36837">
    <property type="entry name" value="POLY(3-HYDROXYALKANOATE) POLYMERASE SUBUNIT PHAC"/>
    <property type="match status" value="1"/>
</dbReference>
<evidence type="ECO:0000313" key="5">
    <source>
        <dbReference type="EMBL" id="GFE51844.1"/>
    </source>
</evidence>
<dbReference type="GO" id="GO:0016746">
    <property type="term" value="F:acyltransferase activity"/>
    <property type="evidence" value="ECO:0007669"/>
    <property type="project" value="UniProtKB-KW"/>
</dbReference>
<dbReference type="InterPro" id="IPR010941">
    <property type="entry name" value="PhaC_N"/>
</dbReference>
<evidence type="ECO:0008006" key="7">
    <source>
        <dbReference type="Google" id="ProtNLM"/>
    </source>
</evidence>
<keyword evidence="1" id="KW-0808">Transferase</keyword>
<feature type="domain" description="Poly-beta-hydroxybutyrate polymerase N-terminal" evidence="3">
    <location>
        <begin position="51"/>
        <end position="218"/>
    </location>
</feature>
<proteinExistence type="predicted"/>
<evidence type="ECO:0000259" key="3">
    <source>
        <dbReference type="Pfam" id="PF07167"/>
    </source>
</evidence>
<feature type="domain" description="Poly-beta-hydroxybutyrate polymerase N-terminal" evidence="4">
    <location>
        <begin position="1"/>
        <end position="31"/>
    </location>
</feature>
<dbReference type="Pfam" id="PF12551">
    <property type="entry name" value="PHBC_N"/>
    <property type="match status" value="1"/>
</dbReference>
<evidence type="ECO:0000256" key="2">
    <source>
        <dbReference type="ARBA" id="ARBA00023315"/>
    </source>
</evidence>
<dbReference type="AlphaFoldDB" id="A0A640VW61"/>
<dbReference type="EMBL" id="BLIV01000008">
    <property type="protein sequence ID" value="GFE51844.1"/>
    <property type="molecule type" value="Genomic_DNA"/>
</dbReference>
<dbReference type="InterPro" id="IPR051321">
    <property type="entry name" value="PHA/PHB_synthase"/>
</dbReference>
<name>A0A640VW61_9RHOB</name>
<dbReference type="OrthoDB" id="7208816at2"/>
<dbReference type="SUPFAM" id="SSF53474">
    <property type="entry name" value="alpha/beta-Hydrolases"/>
    <property type="match status" value="1"/>
</dbReference>
<accession>A0A640VW61</accession>
<dbReference type="GO" id="GO:0042619">
    <property type="term" value="P:poly-hydroxybutyrate biosynthetic process"/>
    <property type="evidence" value="ECO:0007669"/>
    <property type="project" value="InterPro"/>
</dbReference>
<dbReference type="PANTHER" id="PTHR36837:SF5">
    <property type="entry name" value="POLY-3-HYDROXYBUTYRATE SYNTHASE"/>
    <property type="match status" value="1"/>
</dbReference>
<evidence type="ECO:0000313" key="6">
    <source>
        <dbReference type="Proteomes" id="UP000436522"/>
    </source>
</evidence>
<dbReference type="Gene3D" id="3.40.50.1820">
    <property type="entry name" value="alpha/beta hydrolase"/>
    <property type="match status" value="1"/>
</dbReference>
<gene>
    <name evidence="5" type="ORF">So717_35970</name>
</gene>
<keyword evidence="2" id="KW-0012">Acyltransferase</keyword>
<evidence type="ECO:0000256" key="1">
    <source>
        <dbReference type="ARBA" id="ARBA00022679"/>
    </source>
</evidence>
<dbReference type="InterPro" id="IPR029058">
    <property type="entry name" value="AB_hydrolase_fold"/>
</dbReference>
<keyword evidence="6" id="KW-1185">Reference proteome</keyword>
<organism evidence="5 6">
    <name type="scientific">Roseobacter cerasinus</name>
    <dbReference type="NCBI Taxonomy" id="2602289"/>
    <lineage>
        <taxon>Bacteria</taxon>
        <taxon>Pseudomonadati</taxon>
        <taxon>Pseudomonadota</taxon>
        <taxon>Alphaproteobacteria</taxon>
        <taxon>Rhodobacterales</taxon>
        <taxon>Roseobacteraceae</taxon>
        <taxon>Roseobacter</taxon>
    </lineage>
</organism>
<sequence length="295" mass="32558">MIGKLSGGLSPAALATAYLDWSLHLIASPDKQTELIWALLSDPAGEDAALDPRFKDATWQAQPYATFAQQFLAAQQWWDQATRGLPGVDPKHERMVNFMARQWLDMMSPANFAATNPLVVARSIAEGGENLRRGLRYWLEDFHRLISGRPRRASTFAVGTDLATTPGDVVLKNDLIELIRYHPTTDKLHPEPILIVPAWIMKYYILDLTAERSLVAYLRDQGFEVFIISWKNPGASDAHLSMQTYLDLGPRAALTHLKHGGAERVHAVGYCLGGTLLSIAAAAAARDQDSTLLDG</sequence>
<dbReference type="Pfam" id="PF07167">
    <property type="entry name" value="PhaC_N"/>
    <property type="match status" value="1"/>
</dbReference>
<evidence type="ECO:0000259" key="4">
    <source>
        <dbReference type="Pfam" id="PF12551"/>
    </source>
</evidence>
<dbReference type="Proteomes" id="UP000436522">
    <property type="component" value="Unassembled WGS sequence"/>
</dbReference>
<reference evidence="5 6" key="1">
    <citation type="submission" date="2019-12" db="EMBL/GenBank/DDBJ databases">
        <title>Roseobacter cerasinus sp. nov., isolated from seawater around aquaculture.</title>
        <authorList>
            <person name="Muramatsu S."/>
            <person name="Takabe Y."/>
            <person name="Mori K."/>
            <person name="Takaichi S."/>
            <person name="Hanada S."/>
        </authorList>
    </citation>
    <scope>NUCLEOTIDE SEQUENCE [LARGE SCALE GENOMIC DNA]</scope>
    <source>
        <strain evidence="5 6">AI77</strain>
    </source>
</reference>
<comment type="caution">
    <text evidence="5">The sequence shown here is derived from an EMBL/GenBank/DDBJ whole genome shotgun (WGS) entry which is preliminary data.</text>
</comment>
<dbReference type="InterPro" id="IPR022211">
    <property type="entry name" value="PHBC_N"/>
</dbReference>
<protein>
    <recommendedName>
        <fullName evidence="7">Poly-beta-hydroxybutyrate polymerase</fullName>
    </recommendedName>
</protein>